<name>A0AA36M8B7_CYLNA</name>
<proteinExistence type="predicted"/>
<accession>A0AA36M8B7</accession>
<keyword evidence="2" id="KW-1185">Reference proteome</keyword>
<protein>
    <recommendedName>
        <fullName evidence="3">SXP/RAL-2 family protein Ani s 5-like cation-binding domain-containing protein</fullName>
    </recommendedName>
</protein>
<organism evidence="1 2">
    <name type="scientific">Cylicocyclus nassatus</name>
    <name type="common">Nematode worm</name>
    <dbReference type="NCBI Taxonomy" id="53992"/>
    <lineage>
        <taxon>Eukaryota</taxon>
        <taxon>Metazoa</taxon>
        <taxon>Ecdysozoa</taxon>
        <taxon>Nematoda</taxon>
        <taxon>Chromadorea</taxon>
        <taxon>Rhabditida</taxon>
        <taxon>Rhabditina</taxon>
        <taxon>Rhabditomorpha</taxon>
        <taxon>Strongyloidea</taxon>
        <taxon>Strongylidae</taxon>
        <taxon>Cylicocyclus</taxon>
    </lineage>
</organism>
<dbReference type="EMBL" id="CATQJL010000305">
    <property type="protein sequence ID" value="CAJ0603109.1"/>
    <property type="molecule type" value="Genomic_DNA"/>
</dbReference>
<comment type="caution">
    <text evidence="1">The sequence shown here is derived from an EMBL/GenBank/DDBJ whole genome shotgun (WGS) entry which is preliminary data.</text>
</comment>
<reference evidence="1" key="1">
    <citation type="submission" date="2023-07" db="EMBL/GenBank/DDBJ databases">
        <authorList>
            <consortium name="CYATHOMIX"/>
        </authorList>
    </citation>
    <scope>NUCLEOTIDE SEQUENCE</scope>
    <source>
        <strain evidence="1">N/A</strain>
    </source>
</reference>
<dbReference type="Proteomes" id="UP001176961">
    <property type="component" value="Unassembled WGS sequence"/>
</dbReference>
<gene>
    <name evidence="1" type="ORF">CYNAS_LOCUS15092</name>
</gene>
<evidence type="ECO:0000313" key="1">
    <source>
        <dbReference type="EMBL" id="CAJ0603109.1"/>
    </source>
</evidence>
<dbReference type="AlphaFoldDB" id="A0AA36M8B7"/>
<evidence type="ECO:0008006" key="3">
    <source>
        <dbReference type="Google" id="ProtNLM"/>
    </source>
</evidence>
<evidence type="ECO:0000313" key="2">
    <source>
        <dbReference type="Proteomes" id="UP001176961"/>
    </source>
</evidence>
<sequence>MKPVLLLLSIGSVFCVVSNDLSYPYYSDEIVNQEKTALEDILARASLQGIGAYSQIEQKFSQSLANLKTAIEEWAITYGLEHEYRKIANESERENADYRTAVRELYPILTEFLGNYMKTGGDKKQSLMLAFKRTSTLPNRQSVFERIIKSYGPSLASSNAGSSISFPGNSGDYNRGTGGLGRQDYPVNTEAYTDYGGYFTGYQGFGAKYTDYIKGYPSNTGLLPRVNRANGNQWLF</sequence>